<proteinExistence type="predicted"/>
<organism evidence="1 2">
    <name type="scientific">Hibiscus sabdariffa</name>
    <name type="common">roselle</name>
    <dbReference type="NCBI Taxonomy" id="183260"/>
    <lineage>
        <taxon>Eukaryota</taxon>
        <taxon>Viridiplantae</taxon>
        <taxon>Streptophyta</taxon>
        <taxon>Embryophyta</taxon>
        <taxon>Tracheophyta</taxon>
        <taxon>Spermatophyta</taxon>
        <taxon>Magnoliopsida</taxon>
        <taxon>eudicotyledons</taxon>
        <taxon>Gunneridae</taxon>
        <taxon>Pentapetalae</taxon>
        <taxon>rosids</taxon>
        <taxon>malvids</taxon>
        <taxon>Malvales</taxon>
        <taxon>Malvaceae</taxon>
        <taxon>Malvoideae</taxon>
        <taxon>Hibiscus</taxon>
    </lineage>
</organism>
<keyword evidence="2" id="KW-1185">Reference proteome</keyword>
<reference evidence="1 2" key="1">
    <citation type="journal article" date="2024" name="G3 (Bethesda)">
        <title>Genome assembly of Hibiscus sabdariffa L. provides insights into metabolisms of medicinal natural products.</title>
        <authorList>
            <person name="Kim T."/>
        </authorList>
    </citation>
    <scope>NUCLEOTIDE SEQUENCE [LARGE SCALE GENOMIC DNA]</scope>
    <source>
        <strain evidence="1">TK-2024</strain>
        <tissue evidence="1">Old leaves</tissue>
    </source>
</reference>
<evidence type="ECO:0000313" key="1">
    <source>
        <dbReference type="EMBL" id="KAK8589110.1"/>
    </source>
</evidence>
<name>A0ABR2FXX9_9ROSI</name>
<sequence length="160" mass="18351">MSWSKLPASTLGSMSNQQTGMLLSVVGVIDPDRERLVRFMKVHEVALEKWFRNVQEWSEELPDCNHHAWVSYRVWWCADEKESDSFTLDDAIENQKLNDEFKGQGEESTESSAENLVVDKIREGKQSLRADVEHLEAIVVLSENVLCQDERVTNVTLNVL</sequence>
<evidence type="ECO:0000313" key="2">
    <source>
        <dbReference type="Proteomes" id="UP001472677"/>
    </source>
</evidence>
<dbReference type="Proteomes" id="UP001472677">
    <property type="component" value="Unassembled WGS sequence"/>
</dbReference>
<dbReference type="EMBL" id="JBBPBM010000004">
    <property type="protein sequence ID" value="KAK8589110.1"/>
    <property type="molecule type" value="Genomic_DNA"/>
</dbReference>
<accession>A0ABR2FXX9</accession>
<protein>
    <submittedName>
        <fullName evidence="1">Uncharacterized protein</fullName>
    </submittedName>
</protein>
<comment type="caution">
    <text evidence="1">The sequence shown here is derived from an EMBL/GenBank/DDBJ whole genome shotgun (WGS) entry which is preliminary data.</text>
</comment>
<gene>
    <name evidence="1" type="ORF">V6N12_023516</name>
</gene>